<dbReference type="InterPro" id="IPR006521">
    <property type="entry name" value="Tail_protein_I"/>
</dbReference>
<organism evidence="1">
    <name type="scientific">marine sediment metagenome</name>
    <dbReference type="NCBI Taxonomy" id="412755"/>
    <lineage>
        <taxon>unclassified sequences</taxon>
        <taxon>metagenomes</taxon>
        <taxon>ecological metagenomes</taxon>
    </lineage>
</organism>
<sequence>TWVPEFAREGDYVLCWLWTPLIAGDRLKNSLNFHLDADTSATTTLPDHRTDPEKYPTLLERYLPEYLKLQLGDGDLTPTVVETMNQAIADGFVVLEDMANSSVDLLDANAIHERLLLYLSNLFNLKLRSNDVTLWRRQTKRAIPLFKKKGTLSGLSEALEQAGISFKGLTQYWQVVSPYTWQEAFTVTNDQTEFELAKSPSNTTDFELYLRPSGSDSYTTLTTSSYAEITY</sequence>
<comment type="caution">
    <text evidence="1">The sequence shown here is derived from an EMBL/GenBank/DDBJ whole genome shotgun (WGS) entry which is preliminary data.</text>
</comment>
<protein>
    <submittedName>
        <fullName evidence="1">Uncharacterized protein</fullName>
    </submittedName>
</protein>
<evidence type="ECO:0000313" key="1">
    <source>
        <dbReference type="EMBL" id="GAI50423.1"/>
    </source>
</evidence>
<feature type="non-terminal residue" evidence="1">
    <location>
        <position position="1"/>
    </location>
</feature>
<dbReference type="Pfam" id="PF09684">
    <property type="entry name" value="Tail_P2_I"/>
    <property type="match status" value="1"/>
</dbReference>
<name>X1P3H7_9ZZZZ</name>
<dbReference type="EMBL" id="BARV01036096">
    <property type="protein sequence ID" value="GAI50423.1"/>
    <property type="molecule type" value="Genomic_DNA"/>
</dbReference>
<gene>
    <name evidence="1" type="ORF">S06H3_56151</name>
</gene>
<proteinExistence type="predicted"/>
<reference evidence="1" key="1">
    <citation type="journal article" date="2014" name="Front. Microbiol.">
        <title>High frequency of phylogenetically diverse reductive dehalogenase-homologous genes in deep subseafloor sedimentary metagenomes.</title>
        <authorList>
            <person name="Kawai M."/>
            <person name="Futagami T."/>
            <person name="Toyoda A."/>
            <person name="Takaki Y."/>
            <person name="Nishi S."/>
            <person name="Hori S."/>
            <person name="Arai W."/>
            <person name="Tsubouchi T."/>
            <person name="Morono Y."/>
            <person name="Uchiyama I."/>
            <person name="Ito T."/>
            <person name="Fujiyama A."/>
            <person name="Inagaki F."/>
            <person name="Takami H."/>
        </authorList>
    </citation>
    <scope>NUCLEOTIDE SEQUENCE</scope>
    <source>
        <strain evidence="1">Expedition CK06-06</strain>
    </source>
</reference>
<dbReference type="AlphaFoldDB" id="X1P3H7"/>
<feature type="non-terminal residue" evidence="1">
    <location>
        <position position="231"/>
    </location>
</feature>
<accession>X1P3H7</accession>